<evidence type="ECO:0000313" key="4">
    <source>
        <dbReference type="EMBL" id="QPC80676.1"/>
    </source>
</evidence>
<evidence type="ECO:0000256" key="1">
    <source>
        <dbReference type="ARBA" id="ARBA00022679"/>
    </source>
</evidence>
<dbReference type="GO" id="GO:0003841">
    <property type="term" value="F:1-acylglycerol-3-phosphate O-acyltransferase activity"/>
    <property type="evidence" value="ECO:0007669"/>
    <property type="project" value="TreeGrafter"/>
</dbReference>
<dbReference type="Pfam" id="PF01553">
    <property type="entry name" value="Acyltransferase"/>
    <property type="match status" value="1"/>
</dbReference>
<dbReference type="GO" id="GO:0006654">
    <property type="term" value="P:phosphatidic acid biosynthetic process"/>
    <property type="evidence" value="ECO:0007669"/>
    <property type="project" value="TreeGrafter"/>
</dbReference>
<keyword evidence="5" id="KW-1185">Reference proteome</keyword>
<dbReference type="SMART" id="SM00563">
    <property type="entry name" value="PlsC"/>
    <property type="match status" value="1"/>
</dbReference>
<dbReference type="Proteomes" id="UP000594468">
    <property type="component" value="Chromosome"/>
</dbReference>
<dbReference type="CDD" id="cd07989">
    <property type="entry name" value="LPLAT_AGPAT-like"/>
    <property type="match status" value="1"/>
</dbReference>
<dbReference type="RefSeq" id="WP_195168751.1">
    <property type="nucleotide sequence ID" value="NZ_CP062983.1"/>
</dbReference>
<sequence>MSSTIQEFVANQPIYDQRRRYLHKALRAIGFRLCNVDVTGLENIPSSGPTILMINHITFIDPIVFTAVIPNRYVISMAKAEAYESWFIRGIINLWGNFIINRGEVDRKALGNAIELLKSGQLLLIAPEGHRHPEGLGEPKEGVAYIAQKANAVIVPAAIMGAQDWNQRLKSFHKAYARVAFGRPFRFKLPADERLSKPVRATMMQEAMYQIAQLIPEQYASQRGLFSDLSQATTRYLDLL</sequence>
<proteinExistence type="predicted"/>
<name>A0A7S8E5C6_9CHLR</name>
<dbReference type="AlphaFoldDB" id="A0A7S8E5C6"/>
<reference evidence="4 5" key="1">
    <citation type="submission" date="2020-02" db="EMBL/GenBank/DDBJ databases">
        <authorList>
            <person name="Zheng R.K."/>
            <person name="Sun C.M."/>
        </authorList>
    </citation>
    <scope>NUCLEOTIDE SEQUENCE [LARGE SCALE GENOMIC DNA]</scope>
    <source>
        <strain evidence="5">rifampicinis</strain>
    </source>
</reference>
<keyword evidence="2 4" id="KW-0012">Acyltransferase</keyword>
<evidence type="ECO:0000313" key="5">
    <source>
        <dbReference type="Proteomes" id="UP000594468"/>
    </source>
</evidence>
<dbReference type="PANTHER" id="PTHR10434">
    <property type="entry name" value="1-ACYL-SN-GLYCEROL-3-PHOSPHATE ACYLTRANSFERASE"/>
    <property type="match status" value="1"/>
</dbReference>
<evidence type="ECO:0000259" key="3">
    <source>
        <dbReference type="SMART" id="SM00563"/>
    </source>
</evidence>
<organism evidence="4 5">
    <name type="scientific">Phototrophicus methaneseepsis</name>
    <dbReference type="NCBI Taxonomy" id="2710758"/>
    <lineage>
        <taxon>Bacteria</taxon>
        <taxon>Bacillati</taxon>
        <taxon>Chloroflexota</taxon>
        <taxon>Candidatus Thermofontia</taxon>
        <taxon>Phototrophicales</taxon>
        <taxon>Phototrophicaceae</taxon>
        <taxon>Phototrophicus</taxon>
    </lineage>
</organism>
<feature type="domain" description="Phospholipid/glycerol acyltransferase" evidence="3">
    <location>
        <begin position="50"/>
        <end position="162"/>
    </location>
</feature>
<protein>
    <submittedName>
        <fullName evidence="4">1-acyl-sn-glycerol-3-phosphate acyltransferase</fullName>
    </submittedName>
</protein>
<dbReference type="EMBL" id="CP062983">
    <property type="protein sequence ID" value="QPC80676.1"/>
    <property type="molecule type" value="Genomic_DNA"/>
</dbReference>
<dbReference type="PANTHER" id="PTHR10434:SF40">
    <property type="entry name" value="1-ACYL-SN-GLYCEROL-3-PHOSPHATE ACYLTRANSFERASE"/>
    <property type="match status" value="1"/>
</dbReference>
<dbReference type="InterPro" id="IPR002123">
    <property type="entry name" value="Plipid/glycerol_acylTrfase"/>
</dbReference>
<gene>
    <name evidence="4" type="ORF">G4Y79_13235</name>
</gene>
<dbReference type="SUPFAM" id="SSF69593">
    <property type="entry name" value="Glycerol-3-phosphate (1)-acyltransferase"/>
    <property type="match status" value="1"/>
</dbReference>
<accession>A0A7S8E5C6</accession>
<dbReference type="KEGG" id="pmet:G4Y79_13235"/>
<keyword evidence="1 4" id="KW-0808">Transferase</keyword>
<evidence type="ECO:0000256" key="2">
    <source>
        <dbReference type="ARBA" id="ARBA00023315"/>
    </source>
</evidence>